<feature type="region of interest" description="Disordered" evidence="1">
    <location>
        <begin position="1"/>
        <end position="21"/>
    </location>
</feature>
<dbReference type="EMBL" id="ML995491">
    <property type="protein sequence ID" value="KAF2139922.1"/>
    <property type="molecule type" value="Genomic_DNA"/>
</dbReference>
<feature type="compositionally biased region" description="Polar residues" evidence="1">
    <location>
        <begin position="11"/>
        <end position="21"/>
    </location>
</feature>
<reference evidence="2" key="1">
    <citation type="journal article" date="2020" name="Stud. Mycol.">
        <title>101 Dothideomycetes genomes: a test case for predicting lifestyles and emergence of pathogens.</title>
        <authorList>
            <person name="Haridas S."/>
            <person name="Albert R."/>
            <person name="Binder M."/>
            <person name="Bloem J."/>
            <person name="Labutti K."/>
            <person name="Salamov A."/>
            <person name="Andreopoulos B."/>
            <person name="Baker S."/>
            <person name="Barry K."/>
            <person name="Bills G."/>
            <person name="Bluhm B."/>
            <person name="Cannon C."/>
            <person name="Castanera R."/>
            <person name="Culley D."/>
            <person name="Daum C."/>
            <person name="Ezra D."/>
            <person name="Gonzalez J."/>
            <person name="Henrissat B."/>
            <person name="Kuo A."/>
            <person name="Liang C."/>
            <person name="Lipzen A."/>
            <person name="Lutzoni F."/>
            <person name="Magnuson J."/>
            <person name="Mondo S."/>
            <person name="Nolan M."/>
            <person name="Ohm R."/>
            <person name="Pangilinan J."/>
            <person name="Park H.-J."/>
            <person name="Ramirez L."/>
            <person name="Alfaro M."/>
            <person name="Sun H."/>
            <person name="Tritt A."/>
            <person name="Yoshinaga Y."/>
            <person name="Zwiers L.-H."/>
            <person name="Turgeon B."/>
            <person name="Goodwin S."/>
            <person name="Spatafora J."/>
            <person name="Crous P."/>
            <person name="Grigoriev I."/>
        </authorList>
    </citation>
    <scope>NUCLEOTIDE SEQUENCE</scope>
    <source>
        <strain evidence="2">CBS 121167</strain>
    </source>
</reference>
<keyword evidence="3" id="KW-1185">Reference proteome</keyword>
<accession>A0A6A6B706</accession>
<evidence type="ECO:0000256" key="1">
    <source>
        <dbReference type="SAM" id="MobiDB-lite"/>
    </source>
</evidence>
<dbReference type="RefSeq" id="XP_033395635.1">
    <property type="nucleotide sequence ID" value="XM_033538293.1"/>
</dbReference>
<dbReference type="OrthoDB" id="5327538at2759"/>
<dbReference type="GeneID" id="54295789"/>
<protein>
    <submittedName>
        <fullName evidence="2">Uncharacterized protein</fullName>
    </submittedName>
</protein>
<evidence type="ECO:0000313" key="2">
    <source>
        <dbReference type="EMBL" id="KAF2139922.1"/>
    </source>
</evidence>
<proteinExistence type="predicted"/>
<name>A0A6A6B706_9PEZI</name>
<evidence type="ECO:0000313" key="3">
    <source>
        <dbReference type="Proteomes" id="UP000799438"/>
    </source>
</evidence>
<organism evidence="2 3">
    <name type="scientific">Aplosporella prunicola CBS 121167</name>
    <dbReference type="NCBI Taxonomy" id="1176127"/>
    <lineage>
        <taxon>Eukaryota</taxon>
        <taxon>Fungi</taxon>
        <taxon>Dikarya</taxon>
        <taxon>Ascomycota</taxon>
        <taxon>Pezizomycotina</taxon>
        <taxon>Dothideomycetes</taxon>
        <taxon>Dothideomycetes incertae sedis</taxon>
        <taxon>Botryosphaeriales</taxon>
        <taxon>Aplosporellaceae</taxon>
        <taxon>Aplosporella</taxon>
    </lineage>
</organism>
<sequence>MVCASPPSLKRQVSSDSHGSYASQSSRKLLFGEIPSPIETPNTSLRSNNSLCNLVMSTSSAFLRFWLSDSCRDAFLAQVDKADLPAVRLVCHDLSTRAEPFLFEDMTITFRPSTFTRPARMEALERIGHHVHTLTFNLPHTSETFLPPLVDHTTGEERSFVYEPQIHKPSTLIGRVKQPKYGSWEMTDLLIQQYPPLFHAATNIPAFIRALTALSSISHLRLDCSGQDPTQRHRRSTVDYALISLRIAVERSPLYDLDTLTFSSMHPAGLLHLQPIMGLGGTPASLKRWAQIRTLAIHMDSFSFSDSSYNEHLRMLHSYLRTFTPFLRSLFFRWRDEKGPSPLTLDLEPCLQPDTTDDSDIRKTIGLHGLRFLKLRYMEIENSITDSSQISAFVSKHRHKLREFNFEDITLRSGDWDDALAPLTRMAEEWKNRTEEVMDVPLILSPVGLDHESISDSVEDQSITLGQMSLSKWLAKKKTSKAASKAKEQLWGYEEHMRKFLRTSVFPWR</sequence>
<gene>
    <name evidence="2" type="ORF">K452DRAFT_253560</name>
</gene>
<dbReference type="Proteomes" id="UP000799438">
    <property type="component" value="Unassembled WGS sequence"/>
</dbReference>
<dbReference type="AlphaFoldDB" id="A0A6A6B706"/>